<gene>
    <name evidence="3" type="ORF">H8R10_05055</name>
</gene>
<dbReference type="AlphaFoldDB" id="A0A8I0G9F5"/>
<dbReference type="RefSeq" id="WP_191071629.1">
    <property type="nucleotide sequence ID" value="NZ_CP060506.1"/>
</dbReference>
<feature type="transmembrane region" description="Helical" evidence="2">
    <location>
        <begin position="331"/>
        <end position="348"/>
    </location>
</feature>
<feature type="transmembrane region" description="Helical" evidence="2">
    <location>
        <begin position="137"/>
        <end position="155"/>
    </location>
</feature>
<feature type="transmembrane region" description="Helical" evidence="2">
    <location>
        <begin position="274"/>
        <end position="297"/>
    </location>
</feature>
<evidence type="ECO:0000256" key="1">
    <source>
        <dbReference type="SAM" id="MobiDB-lite"/>
    </source>
</evidence>
<accession>A0A8I0G9F5</accession>
<comment type="caution">
    <text evidence="3">The sequence shown here is derived from an EMBL/GenBank/DDBJ whole genome shotgun (WGS) entry which is preliminary data.</text>
</comment>
<reference evidence="3 4" key="1">
    <citation type="submission" date="2020-08" db="EMBL/GenBank/DDBJ databases">
        <title>Winkia gen. nov., sp. nov., isolated from faeces of the Anser albifrons in China.</title>
        <authorList>
            <person name="Liu Q."/>
        </authorList>
    </citation>
    <scope>NUCLEOTIDE SEQUENCE [LARGE SCALE GENOMIC DNA]</scope>
    <source>
        <strain evidence="3 4">C62</strain>
    </source>
</reference>
<dbReference type="Proteomes" id="UP000627538">
    <property type="component" value="Unassembled WGS sequence"/>
</dbReference>
<feature type="transmembrane region" description="Helical" evidence="2">
    <location>
        <begin position="241"/>
        <end position="262"/>
    </location>
</feature>
<feature type="transmembrane region" description="Helical" evidence="2">
    <location>
        <begin position="106"/>
        <end position="125"/>
    </location>
</feature>
<keyword evidence="2" id="KW-1133">Transmembrane helix</keyword>
<feature type="transmembrane region" description="Helical" evidence="2">
    <location>
        <begin position="184"/>
        <end position="202"/>
    </location>
</feature>
<dbReference type="EMBL" id="JACRUO010000001">
    <property type="protein sequence ID" value="MBD3689594.1"/>
    <property type="molecule type" value="Genomic_DNA"/>
</dbReference>
<feature type="region of interest" description="Disordered" evidence="1">
    <location>
        <begin position="1"/>
        <end position="29"/>
    </location>
</feature>
<evidence type="ECO:0000313" key="3">
    <source>
        <dbReference type="EMBL" id="MBD3689594.1"/>
    </source>
</evidence>
<feature type="transmembrane region" description="Helical" evidence="2">
    <location>
        <begin position="303"/>
        <end position="319"/>
    </location>
</feature>
<evidence type="ECO:0000313" key="4">
    <source>
        <dbReference type="Proteomes" id="UP000627538"/>
    </source>
</evidence>
<dbReference type="InterPro" id="IPR025576">
    <property type="entry name" value="YwiC"/>
</dbReference>
<dbReference type="Pfam" id="PF14256">
    <property type="entry name" value="YwiC"/>
    <property type="match status" value="1"/>
</dbReference>
<proteinExistence type="predicted"/>
<keyword evidence="4" id="KW-1185">Reference proteome</keyword>
<evidence type="ECO:0000256" key="2">
    <source>
        <dbReference type="SAM" id="Phobius"/>
    </source>
</evidence>
<name>A0A8I0G9F5_9ACTO</name>
<protein>
    <submittedName>
        <fullName evidence="3">YwiC-like family protein</fullName>
    </submittedName>
</protein>
<organism evidence="3 4">
    <name type="scientific">Nanchangia anserum</name>
    <dbReference type="NCBI Taxonomy" id="2692125"/>
    <lineage>
        <taxon>Bacteria</taxon>
        <taxon>Bacillati</taxon>
        <taxon>Actinomycetota</taxon>
        <taxon>Actinomycetes</taxon>
        <taxon>Actinomycetales</taxon>
        <taxon>Actinomycetaceae</taxon>
        <taxon>Nanchangia</taxon>
    </lineage>
</organism>
<keyword evidence="2" id="KW-0472">Membrane</keyword>
<keyword evidence="2" id="KW-0812">Transmembrane</keyword>
<sequence length="349" mass="38054">MPGYTPASESPGAGVTATPHTGSLPRIDPNEVPVSLASTGRIEAVRSPLTSHKTTSSGSLPKVRTRARAKSTRAGWIPDQHGAWAMMLVPFWCGVAWSHMRAATLALFALWFVGYFCFYSTSLWIRSGRRERYWPPVRTYGIVTLILGAITVLVAPPVLEWAIAFAPLVAIMAWQSWRKRERSLLARTSTILASGLMCLVAYDLGTGFTRLGLGASWLQHSAGESILAVTASPPHSVLEGWAWVTFLACALTAYFWSTVPYVKTLVRERSSRGYLVFSVLAHVVITIGAGMCALAGWCSPLLPILWLALTVRAIALPAWSRRTGKRVAPKTIGWSEVIVTIAMLLVLHV</sequence>